<dbReference type="KEGG" id="siy:YG5714_2297"/>
<dbReference type="EMBL" id="CP001403">
    <property type="protein sequence ID" value="ACP46546.1"/>
    <property type="molecule type" value="Genomic_DNA"/>
</dbReference>
<protein>
    <submittedName>
        <fullName evidence="1">Uncharacterized protein</fullName>
    </submittedName>
</protein>
<dbReference type="HOGENOM" id="CLU_2748375_0_0_2"/>
<accession>C3N9H4</accession>
<dbReference type="Proteomes" id="UP000002308">
    <property type="component" value="Chromosome"/>
</dbReference>
<reference evidence="1 2" key="1">
    <citation type="journal article" date="2009" name="Proc. Natl. Acad. Sci. U.S.A.">
        <title>Biogeography of the Sulfolobus islandicus pan-genome.</title>
        <authorList>
            <person name="Reno M.L."/>
            <person name="Held N.L."/>
            <person name="Fields C.J."/>
            <person name="Burke P.V."/>
            <person name="Whitaker R.J."/>
        </authorList>
    </citation>
    <scope>NUCLEOTIDE SEQUENCE [LARGE SCALE GENOMIC DNA]</scope>
    <source>
        <strain evidence="2">Y.G.57.14 / Yellowstone #1</strain>
    </source>
</reference>
<evidence type="ECO:0000313" key="1">
    <source>
        <dbReference type="EMBL" id="ACP46546.1"/>
    </source>
</evidence>
<evidence type="ECO:0000313" key="2">
    <source>
        <dbReference type="Proteomes" id="UP000002308"/>
    </source>
</evidence>
<sequence>MSIWKLGGKYPCSPKIILILMEYINFKPRFYARSEAALAILVYPLGGLFCPTRPYSTIIESLVMLSMLFP</sequence>
<gene>
    <name evidence="1" type="ordered locus">YG5714_2297</name>
</gene>
<dbReference type="AlphaFoldDB" id="C3N9H4"/>
<proteinExistence type="predicted"/>
<name>C3N9H4_SACI7</name>
<organism evidence="1 2">
    <name type="scientific">Saccharolobus islandicus (strain Y.G.57.14 / Yellowstone #1)</name>
    <name type="common">Sulfolobus islandicus</name>
    <dbReference type="NCBI Taxonomy" id="439386"/>
    <lineage>
        <taxon>Archaea</taxon>
        <taxon>Thermoproteota</taxon>
        <taxon>Thermoprotei</taxon>
        <taxon>Sulfolobales</taxon>
        <taxon>Sulfolobaceae</taxon>
        <taxon>Saccharolobus</taxon>
    </lineage>
</organism>